<evidence type="ECO:0000313" key="7">
    <source>
        <dbReference type="EMBL" id="MBP2073280.1"/>
    </source>
</evidence>
<dbReference type="PROSITE" id="PS51257">
    <property type="entry name" value="PROKAR_LIPOPROTEIN"/>
    <property type="match status" value="1"/>
</dbReference>
<organism evidence="7 8">
    <name type="scientific">Thermoanaerobacterium butyriciformans</name>
    <dbReference type="NCBI Taxonomy" id="1702242"/>
    <lineage>
        <taxon>Bacteria</taxon>
        <taxon>Bacillati</taxon>
        <taxon>Bacillota</taxon>
        <taxon>Clostridia</taxon>
        <taxon>Thermoanaerobacterales</taxon>
        <taxon>Thermoanaerobacteraceae</taxon>
        <taxon>Thermoanaerobacterium</taxon>
    </lineage>
</organism>
<evidence type="ECO:0000256" key="6">
    <source>
        <dbReference type="SAM" id="MobiDB-lite"/>
    </source>
</evidence>
<keyword evidence="4 5" id="KW-0732">Signal</keyword>
<dbReference type="PANTHER" id="PTHR30061:SF50">
    <property type="entry name" value="MALTOSE_MALTODEXTRIN-BINDING PERIPLASMIC PROTEIN"/>
    <property type="match status" value="1"/>
</dbReference>
<dbReference type="Pfam" id="PF13416">
    <property type="entry name" value="SBP_bac_8"/>
    <property type="match status" value="1"/>
</dbReference>
<dbReference type="RefSeq" id="WP_209454912.1">
    <property type="nucleotide sequence ID" value="NZ_JAGGLT010000041.1"/>
</dbReference>
<keyword evidence="2 5" id="KW-0813">Transport</keyword>
<comment type="subcellular location">
    <subcellularLocation>
        <location evidence="5">Cell membrane</location>
        <topology evidence="5">Lipid-anchor</topology>
    </subcellularLocation>
</comment>
<evidence type="ECO:0000256" key="1">
    <source>
        <dbReference type="ARBA" id="ARBA00008520"/>
    </source>
</evidence>
<gene>
    <name evidence="7" type="ORF">J2Z80_002832</name>
</gene>
<comment type="caution">
    <text evidence="7">The sequence shown here is derived from an EMBL/GenBank/DDBJ whole genome shotgun (WGS) entry which is preliminary data.</text>
</comment>
<proteinExistence type="inferred from homology"/>
<protein>
    <recommendedName>
        <fullName evidence="5">Maltodextrin-binding protein</fullName>
    </recommendedName>
</protein>
<keyword evidence="8" id="KW-1185">Reference proteome</keyword>
<keyword evidence="5" id="KW-0449">Lipoprotein</keyword>
<keyword evidence="5" id="KW-0472">Membrane</keyword>
<dbReference type="CDD" id="cd13586">
    <property type="entry name" value="PBP2_Maltose_binding_like"/>
    <property type="match status" value="1"/>
</dbReference>
<dbReference type="SUPFAM" id="SSF53850">
    <property type="entry name" value="Periplasmic binding protein-like II"/>
    <property type="match status" value="1"/>
</dbReference>
<dbReference type="InterPro" id="IPR006059">
    <property type="entry name" value="SBP"/>
</dbReference>
<dbReference type="PRINTS" id="PR00181">
    <property type="entry name" value="MALTOSEBP"/>
</dbReference>
<dbReference type="PANTHER" id="PTHR30061">
    <property type="entry name" value="MALTOSE-BINDING PERIPLASMIC PROTEIN"/>
    <property type="match status" value="1"/>
</dbReference>
<dbReference type="Proteomes" id="UP001166402">
    <property type="component" value="Unassembled WGS sequence"/>
</dbReference>
<feature type="region of interest" description="Disordered" evidence="6">
    <location>
        <begin position="28"/>
        <end position="52"/>
    </location>
</feature>
<evidence type="ECO:0000256" key="5">
    <source>
        <dbReference type="RuleBase" id="RU365005"/>
    </source>
</evidence>
<name>A0ABS4NHY6_9THEO</name>
<dbReference type="Gene3D" id="3.40.190.10">
    <property type="entry name" value="Periplasmic binding protein-like II"/>
    <property type="match status" value="2"/>
</dbReference>
<comment type="similarity">
    <text evidence="1 5">Belongs to the bacterial solute-binding protein 1 family.</text>
</comment>
<feature type="chain" id="PRO_5044983165" description="Maltodextrin-binding protein" evidence="5">
    <location>
        <begin position="25"/>
        <end position="420"/>
    </location>
</feature>
<evidence type="ECO:0000256" key="3">
    <source>
        <dbReference type="ARBA" id="ARBA00022597"/>
    </source>
</evidence>
<dbReference type="InterPro" id="IPR006060">
    <property type="entry name" value="Maltose/Cyclodextrin-bd"/>
</dbReference>
<keyword evidence="5" id="KW-1003">Cell membrane</keyword>
<accession>A0ABS4NHY6</accession>
<reference evidence="7" key="1">
    <citation type="submission" date="2021-03" db="EMBL/GenBank/DDBJ databases">
        <title>Genomic Encyclopedia of Type Strains, Phase IV (KMG-IV): sequencing the most valuable type-strain genomes for metagenomic binning, comparative biology and taxonomic classification.</title>
        <authorList>
            <person name="Goeker M."/>
        </authorList>
    </citation>
    <scope>NUCLEOTIDE SEQUENCE</scope>
    <source>
        <strain evidence="7">DSM 101588</strain>
    </source>
</reference>
<sequence length="420" mass="45413">MKKYTKIFAILTAMVLLLSVALTGCGSSKTNESKSSDNSSNNAAQTQQKKEPVELTVWSHLTDPEIAKVQEIANKWADETGNKVKVLADQSDFQAFSTAAQSGKGPDIMFGLPHDNLGTFQKAGLLAEVPDGVINKSDYVPMSIDAVSYDGKMYAIPLSMETYGLFYNTSKVQTPPATLDDLIKLGQQVGFQYDINNFYYSFAFMAAYGGYVFKNNGGALDPNDIGLNNDGAKKGLSLIRDFVKTYKFMTADIKGDIAKGNFQNGKIGLYISGPWDVDGFKKANVPFKVAPLPTVDGKPMPSFAGVQAAFVSANSKHQQEAWDLLKYLAQNTALPLFETGNRIPVLNSVLNSDEVKNNDILNAFAEQAKNAIPMPNIPAMTAVWTPAGNALQLVTSGKATPDKAADDMVNQIKQGIATQQ</sequence>
<keyword evidence="3 5" id="KW-0762">Sugar transport</keyword>
<evidence type="ECO:0000313" key="8">
    <source>
        <dbReference type="Proteomes" id="UP001166402"/>
    </source>
</evidence>
<evidence type="ECO:0000256" key="4">
    <source>
        <dbReference type="ARBA" id="ARBA00022729"/>
    </source>
</evidence>
<feature type="signal peptide" evidence="5">
    <location>
        <begin position="1"/>
        <end position="24"/>
    </location>
</feature>
<dbReference type="EMBL" id="JAGGLT010000041">
    <property type="protein sequence ID" value="MBP2073280.1"/>
    <property type="molecule type" value="Genomic_DNA"/>
</dbReference>
<evidence type="ECO:0000256" key="2">
    <source>
        <dbReference type="ARBA" id="ARBA00022448"/>
    </source>
</evidence>